<keyword evidence="4 7" id="KW-0472">Membrane</keyword>
<reference evidence="9 10" key="1">
    <citation type="journal article" date="2021" name="Sci. Rep.">
        <title>Genome sequencing of the multicellular alga Astrephomene provides insights into convergent evolution of germ-soma differentiation.</title>
        <authorList>
            <person name="Yamashita S."/>
            <person name="Yamamoto K."/>
            <person name="Matsuzaki R."/>
            <person name="Suzuki S."/>
            <person name="Yamaguchi H."/>
            <person name="Hirooka S."/>
            <person name="Minakuchi Y."/>
            <person name="Miyagishima S."/>
            <person name="Kawachi M."/>
            <person name="Toyoda A."/>
            <person name="Nozaki H."/>
        </authorList>
    </citation>
    <scope>NUCLEOTIDE SEQUENCE [LARGE SCALE GENOMIC DNA]</scope>
    <source>
        <strain evidence="9 10">NIES-4017</strain>
    </source>
</reference>
<dbReference type="GO" id="GO:0022857">
    <property type="term" value="F:transmembrane transporter activity"/>
    <property type="evidence" value="ECO:0007669"/>
    <property type="project" value="InterPro"/>
</dbReference>
<feature type="transmembrane region" description="Helical" evidence="7">
    <location>
        <begin position="139"/>
        <end position="161"/>
    </location>
</feature>
<comment type="subcellular location">
    <subcellularLocation>
        <location evidence="1">Membrane</location>
        <topology evidence="1">Multi-pass membrane protein</topology>
    </subcellularLocation>
</comment>
<dbReference type="PANTHER" id="PTHR11662:SF446">
    <property type="entry name" value="SODIUM-DEPENDENT PHOSPHATE TRANSPORT PROTEIN 1, CHLOROPLASTIC"/>
    <property type="match status" value="1"/>
</dbReference>
<feature type="non-terminal residue" evidence="9">
    <location>
        <position position="1"/>
    </location>
</feature>
<feature type="domain" description="Major facilitator superfamily (MFS) profile" evidence="8">
    <location>
        <begin position="1"/>
        <end position="336"/>
    </location>
</feature>
<name>A0AAD3DTC7_9CHLO</name>
<dbReference type="EMBL" id="BMAR01000013">
    <property type="protein sequence ID" value="GFR46272.1"/>
    <property type="molecule type" value="Genomic_DNA"/>
</dbReference>
<evidence type="ECO:0000313" key="10">
    <source>
        <dbReference type="Proteomes" id="UP001054857"/>
    </source>
</evidence>
<feature type="transmembrane region" description="Helical" evidence="7">
    <location>
        <begin position="296"/>
        <end position="321"/>
    </location>
</feature>
<evidence type="ECO:0000259" key="8">
    <source>
        <dbReference type="PROSITE" id="PS50850"/>
    </source>
</evidence>
<keyword evidence="2 7" id="KW-0812">Transmembrane</keyword>
<dbReference type="AlphaFoldDB" id="A0AAD3DTC7"/>
<gene>
    <name evidence="9" type="ORF">Agub_g7826</name>
</gene>
<feature type="compositionally biased region" description="Low complexity" evidence="6">
    <location>
        <begin position="168"/>
        <end position="187"/>
    </location>
</feature>
<feature type="region of interest" description="Disordered" evidence="6">
    <location>
        <begin position="168"/>
        <end position="288"/>
    </location>
</feature>
<keyword evidence="3 7" id="KW-1133">Transmembrane helix</keyword>
<dbReference type="InterPro" id="IPR036259">
    <property type="entry name" value="MFS_trans_sf"/>
</dbReference>
<feature type="non-terminal residue" evidence="9">
    <location>
        <position position="336"/>
    </location>
</feature>
<evidence type="ECO:0000256" key="5">
    <source>
        <dbReference type="ARBA" id="ARBA00024362"/>
    </source>
</evidence>
<sequence length="336" mass="33483">WGYLAGQIPAGRLADRMGGERVLLTGLALWSLATAATAAAAVAPTTATTSFPVQCSPALLLLLAARVGMGLFSSVIMPAVSAASAQWVPAERKAATLAMIYAFFNMGGVLGLIVAPHLAARGASRSLAAAGAASGTAGWPGAFVTAAAGGLMWALLGNAVLSQAGPRPVRQQQQVVQQQPTVRQSPPGGQGGGEDQANTAAVAATGAPKADEDVARGSSCSGTSSSAQGMQAAAAAATGGDSTNSSNSPSLPSTSSRQQAASGGVDVSGGRRGSGDPRVTGDNVGRKDVTADRNSTLLQVAALCWCHAVIGWGFFVLQAWVPMYLQTLGVADLAQA</sequence>
<feature type="compositionally biased region" description="Low complexity" evidence="6">
    <location>
        <begin position="217"/>
        <end position="256"/>
    </location>
</feature>
<evidence type="ECO:0000256" key="6">
    <source>
        <dbReference type="SAM" id="MobiDB-lite"/>
    </source>
</evidence>
<dbReference type="PANTHER" id="PTHR11662">
    <property type="entry name" value="SOLUTE CARRIER FAMILY 17"/>
    <property type="match status" value="1"/>
</dbReference>
<feature type="transmembrane region" description="Helical" evidence="7">
    <location>
        <begin position="63"/>
        <end position="85"/>
    </location>
</feature>
<organism evidence="9 10">
    <name type="scientific">Astrephomene gubernaculifera</name>
    <dbReference type="NCBI Taxonomy" id="47775"/>
    <lineage>
        <taxon>Eukaryota</taxon>
        <taxon>Viridiplantae</taxon>
        <taxon>Chlorophyta</taxon>
        <taxon>core chlorophytes</taxon>
        <taxon>Chlorophyceae</taxon>
        <taxon>CS clade</taxon>
        <taxon>Chlamydomonadales</taxon>
        <taxon>Astrephomenaceae</taxon>
        <taxon>Astrephomene</taxon>
    </lineage>
</organism>
<dbReference type="InterPro" id="IPR020846">
    <property type="entry name" value="MFS_dom"/>
</dbReference>
<accession>A0AAD3DTC7</accession>
<dbReference type="Proteomes" id="UP001054857">
    <property type="component" value="Unassembled WGS sequence"/>
</dbReference>
<dbReference type="InterPro" id="IPR050382">
    <property type="entry name" value="MFS_Na/Anion_cotransporter"/>
</dbReference>
<keyword evidence="10" id="KW-1185">Reference proteome</keyword>
<evidence type="ECO:0000313" key="9">
    <source>
        <dbReference type="EMBL" id="GFR46272.1"/>
    </source>
</evidence>
<dbReference type="Pfam" id="PF07690">
    <property type="entry name" value="MFS_1"/>
    <property type="match status" value="1"/>
</dbReference>
<proteinExistence type="inferred from homology"/>
<dbReference type="SUPFAM" id="SSF103473">
    <property type="entry name" value="MFS general substrate transporter"/>
    <property type="match status" value="1"/>
</dbReference>
<evidence type="ECO:0000256" key="1">
    <source>
        <dbReference type="ARBA" id="ARBA00004141"/>
    </source>
</evidence>
<comment type="similarity">
    <text evidence="5">Belongs to the major facilitator superfamily. Sodium/anion cotransporter (TC 2.A.1.14) family.</text>
</comment>
<dbReference type="GO" id="GO:0016020">
    <property type="term" value="C:membrane"/>
    <property type="evidence" value="ECO:0007669"/>
    <property type="project" value="UniProtKB-SubCell"/>
</dbReference>
<dbReference type="Gene3D" id="1.20.1250.20">
    <property type="entry name" value="MFS general substrate transporter like domains"/>
    <property type="match status" value="1"/>
</dbReference>
<feature type="transmembrane region" description="Helical" evidence="7">
    <location>
        <begin position="22"/>
        <end position="43"/>
    </location>
</feature>
<feature type="transmembrane region" description="Helical" evidence="7">
    <location>
        <begin position="97"/>
        <end position="119"/>
    </location>
</feature>
<evidence type="ECO:0000256" key="2">
    <source>
        <dbReference type="ARBA" id="ARBA00022692"/>
    </source>
</evidence>
<dbReference type="InterPro" id="IPR011701">
    <property type="entry name" value="MFS"/>
</dbReference>
<protein>
    <recommendedName>
        <fullName evidence="8">Major facilitator superfamily (MFS) profile domain-containing protein</fullName>
    </recommendedName>
</protein>
<evidence type="ECO:0000256" key="4">
    <source>
        <dbReference type="ARBA" id="ARBA00023136"/>
    </source>
</evidence>
<feature type="compositionally biased region" description="Low complexity" evidence="6">
    <location>
        <begin position="197"/>
        <end position="208"/>
    </location>
</feature>
<dbReference type="PROSITE" id="PS50850">
    <property type="entry name" value="MFS"/>
    <property type="match status" value="1"/>
</dbReference>
<comment type="caution">
    <text evidence="9">The sequence shown here is derived from an EMBL/GenBank/DDBJ whole genome shotgun (WGS) entry which is preliminary data.</text>
</comment>
<evidence type="ECO:0000256" key="7">
    <source>
        <dbReference type="SAM" id="Phobius"/>
    </source>
</evidence>
<evidence type="ECO:0000256" key="3">
    <source>
        <dbReference type="ARBA" id="ARBA00022989"/>
    </source>
</evidence>